<dbReference type="Gene3D" id="3.40.50.2300">
    <property type="match status" value="1"/>
</dbReference>
<dbReference type="PANTHER" id="PTHR48111">
    <property type="entry name" value="REGULATOR OF RPOS"/>
    <property type="match status" value="1"/>
</dbReference>
<keyword evidence="4" id="KW-0902">Two-component regulatory system</keyword>
<dbReference type="AlphaFoldDB" id="A0A936F1C2"/>
<evidence type="ECO:0000256" key="9">
    <source>
        <dbReference type="PROSITE-ProRule" id="PRU01091"/>
    </source>
</evidence>
<dbReference type="PROSITE" id="PS51755">
    <property type="entry name" value="OMPR_PHOB"/>
    <property type="match status" value="1"/>
</dbReference>
<sequence length="258" mass="28494">MNQPLILIVEDEEALRRFLIPTLTGQQYQVLSASTATEGLALARSHNPDLVLLDLGLPDLDGMAVLKELRSWSRKPVMILSARNQERDKVLALDHGADDYLAKPFGAGELLARIRVALRHTLQPDVTEPVVCSGGLRVDLERREVSLEGSPVKLTVLEYRLLEALVRRQGKVATHSQLLAEVWGPGGEGNTHYLRIYMAMLRKKLEADPTRPRHFITEPNVGYRLSGRRGGGEEMRLKMWGGGLGFLFGGGDLEGAGD</sequence>
<keyword evidence="5" id="KW-0805">Transcription regulation</keyword>
<keyword evidence="2" id="KW-0963">Cytoplasm</keyword>
<dbReference type="FunFam" id="3.40.50.2300:FF:000021">
    <property type="entry name" value="Two-component system response regulator KdpE"/>
    <property type="match status" value="1"/>
</dbReference>
<dbReference type="GO" id="GO:0000156">
    <property type="term" value="F:phosphorelay response regulator activity"/>
    <property type="evidence" value="ECO:0007669"/>
    <property type="project" value="TreeGrafter"/>
</dbReference>
<evidence type="ECO:0000256" key="7">
    <source>
        <dbReference type="ARBA" id="ARBA00023163"/>
    </source>
</evidence>
<evidence type="ECO:0000256" key="2">
    <source>
        <dbReference type="ARBA" id="ARBA00022490"/>
    </source>
</evidence>
<evidence type="ECO:0000259" key="10">
    <source>
        <dbReference type="PROSITE" id="PS50110"/>
    </source>
</evidence>
<evidence type="ECO:0000256" key="4">
    <source>
        <dbReference type="ARBA" id="ARBA00023012"/>
    </source>
</evidence>
<dbReference type="InterPro" id="IPR001789">
    <property type="entry name" value="Sig_transdc_resp-reg_receiver"/>
</dbReference>
<dbReference type="CDD" id="cd00383">
    <property type="entry name" value="trans_reg_C"/>
    <property type="match status" value="1"/>
</dbReference>
<reference evidence="12 13" key="1">
    <citation type="submission" date="2020-10" db="EMBL/GenBank/DDBJ databases">
        <title>Connecting structure to function with the recovery of over 1000 high-quality activated sludge metagenome-assembled genomes encoding full-length rRNA genes using long-read sequencing.</title>
        <authorList>
            <person name="Singleton C.M."/>
            <person name="Petriglieri F."/>
            <person name="Kristensen J.M."/>
            <person name="Kirkegaard R.H."/>
            <person name="Michaelsen T.Y."/>
            <person name="Andersen M.H."/>
            <person name="Karst S.M."/>
            <person name="Dueholm M.S."/>
            <person name="Nielsen P.H."/>
            <person name="Albertsen M."/>
        </authorList>
    </citation>
    <scope>NUCLEOTIDE SEQUENCE [LARGE SCALE GENOMIC DNA]</scope>
    <source>
        <strain evidence="12">OdNE_18-Q3-R46-58_MAXAC.008</strain>
    </source>
</reference>
<evidence type="ECO:0000313" key="13">
    <source>
        <dbReference type="Proteomes" id="UP000709959"/>
    </source>
</evidence>
<evidence type="ECO:0000256" key="6">
    <source>
        <dbReference type="ARBA" id="ARBA00023125"/>
    </source>
</evidence>
<feature type="DNA-binding region" description="OmpR/PhoB-type" evidence="9">
    <location>
        <begin position="128"/>
        <end position="227"/>
    </location>
</feature>
<dbReference type="Gene3D" id="6.10.250.690">
    <property type="match status" value="1"/>
</dbReference>
<dbReference type="GO" id="GO:0005829">
    <property type="term" value="C:cytosol"/>
    <property type="evidence" value="ECO:0007669"/>
    <property type="project" value="TreeGrafter"/>
</dbReference>
<gene>
    <name evidence="12" type="ORF">IPN91_06720</name>
</gene>
<evidence type="ECO:0000259" key="11">
    <source>
        <dbReference type="PROSITE" id="PS51755"/>
    </source>
</evidence>
<name>A0A936F1C2_9BACT</name>
<keyword evidence="6 9" id="KW-0238">DNA-binding</keyword>
<dbReference type="GO" id="GO:0032993">
    <property type="term" value="C:protein-DNA complex"/>
    <property type="evidence" value="ECO:0007669"/>
    <property type="project" value="TreeGrafter"/>
</dbReference>
<evidence type="ECO:0000256" key="1">
    <source>
        <dbReference type="ARBA" id="ARBA00004496"/>
    </source>
</evidence>
<dbReference type="GO" id="GO:0000987">
    <property type="term" value="F:cis-regulatory region sequence-specific DNA binding"/>
    <property type="evidence" value="ECO:0007669"/>
    <property type="project" value="UniProtKB-ARBA"/>
</dbReference>
<feature type="domain" description="OmpR/PhoB-type" evidence="11">
    <location>
        <begin position="128"/>
        <end position="227"/>
    </location>
</feature>
<dbReference type="Pfam" id="PF00486">
    <property type="entry name" value="Trans_reg_C"/>
    <property type="match status" value="1"/>
</dbReference>
<dbReference type="GO" id="GO:0045893">
    <property type="term" value="P:positive regulation of DNA-templated transcription"/>
    <property type="evidence" value="ECO:0007669"/>
    <property type="project" value="UniProtKB-ARBA"/>
</dbReference>
<evidence type="ECO:0000256" key="3">
    <source>
        <dbReference type="ARBA" id="ARBA00022553"/>
    </source>
</evidence>
<dbReference type="InterPro" id="IPR001867">
    <property type="entry name" value="OmpR/PhoB-type_DNA-bd"/>
</dbReference>
<evidence type="ECO:0000256" key="8">
    <source>
        <dbReference type="PROSITE-ProRule" id="PRU00169"/>
    </source>
</evidence>
<dbReference type="SMART" id="SM00862">
    <property type="entry name" value="Trans_reg_C"/>
    <property type="match status" value="1"/>
</dbReference>
<accession>A0A936F1C2</accession>
<evidence type="ECO:0000313" key="12">
    <source>
        <dbReference type="EMBL" id="MBK8572334.1"/>
    </source>
</evidence>
<organism evidence="12 13">
    <name type="scientific">Candidatus Geothrix odensensis</name>
    <dbReference type="NCBI Taxonomy" id="2954440"/>
    <lineage>
        <taxon>Bacteria</taxon>
        <taxon>Pseudomonadati</taxon>
        <taxon>Acidobacteriota</taxon>
        <taxon>Holophagae</taxon>
        <taxon>Holophagales</taxon>
        <taxon>Holophagaceae</taxon>
        <taxon>Geothrix</taxon>
    </lineage>
</organism>
<evidence type="ECO:0000256" key="5">
    <source>
        <dbReference type="ARBA" id="ARBA00023015"/>
    </source>
</evidence>
<dbReference type="Proteomes" id="UP000709959">
    <property type="component" value="Unassembled WGS sequence"/>
</dbReference>
<keyword evidence="3 8" id="KW-0597">Phosphoprotein</keyword>
<dbReference type="InterPro" id="IPR011006">
    <property type="entry name" value="CheY-like_superfamily"/>
</dbReference>
<dbReference type="GO" id="GO:0042802">
    <property type="term" value="F:identical protein binding"/>
    <property type="evidence" value="ECO:0007669"/>
    <property type="project" value="UniProtKB-ARBA"/>
</dbReference>
<feature type="domain" description="Response regulatory" evidence="10">
    <location>
        <begin position="5"/>
        <end position="118"/>
    </location>
</feature>
<dbReference type="PROSITE" id="PS50110">
    <property type="entry name" value="RESPONSE_REGULATORY"/>
    <property type="match status" value="1"/>
</dbReference>
<comment type="subcellular location">
    <subcellularLocation>
        <location evidence="1">Cytoplasm</location>
    </subcellularLocation>
</comment>
<feature type="modified residue" description="4-aspartylphosphate" evidence="8">
    <location>
        <position position="54"/>
    </location>
</feature>
<proteinExistence type="predicted"/>
<dbReference type="SMART" id="SM00448">
    <property type="entry name" value="REC"/>
    <property type="match status" value="1"/>
</dbReference>
<dbReference type="InterPro" id="IPR036388">
    <property type="entry name" value="WH-like_DNA-bd_sf"/>
</dbReference>
<protein>
    <submittedName>
        <fullName evidence="12">Response regulator</fullName>
    </submittedName>
</protein>
<dbReference type="PANTHER" id="PTHR48111:SF50">
    <property type="entry name" value="KDP OPERON TRANSCRIPTIONAL REGULATORY PROTEIN KDPE"/>
    <property type="match status" value="1"/>
</dbReference>
<dbReference type="InterPro" id="IPR039420">
    <property type="entry name" value="WalR-like"/>
</dbReference>
<keyword evidence="7" id="KW-0804">Transcription</keyword>
<dbReference type="EMBL" id="JADKCH010000004">
    <property type="protein sequence ID" value="MBK8572334.1"/>
    <property type="molecule type" value="Genomic_DNA"/>
</dbReference>
<dbReference type="Gene3D" id="1.10.10.10">
    <property type="entry name" value="Winged helix-like DNA-binding domain superfamily/Winged helix DNA-binding domain"/>
    <property type="match status" value="1"/>
</dbReference>
<dbReference type="SUPFAM" id="SSF52172">
    <property type="entry name" value="CheY-like"/>
    <property type="match status" value="1"/>
</dbReference>
<comment type="caution">
    <text evidence="12">The sequence shown here is derived from an EMBL/GenBank/DDBJ whole genome shotgun (WGS) entry which is preliminary data.</text>
</comment>
<dbReference type="Pfam" id="PF00072">
    <property type="entry name" value="Response_reg"/>
    <property type="match status" value="1"/>
</dbReference>